<feature type="compositionally biased region" description="Polar residues" evidence="2">
    <location>
        <begin position="1391"/>
        <end position="1415"/>
    </location>
</feature>
<feature type="compositionally biased region" description="Polar residues" evidence="2">
    <location>
        <begin position="426"/>
        <end position="440"/>
    </location>
</feature>
<dbReference type="Proteomes" id="UP000271974">
    <property type="component" value="Unassembled WGS sequence"/>
</dbReference>
<proteinExistence type="predicted"/>
<feature type="region of interest" description="Disordered" evidence="2">
    <location>
        <begin position="654"/>
        <end position="838"/>
    </location>
</feature>
<gene>
    <name evidence="3" type="ORF">EGW08_015440</name>
</gene>
<feature type="compositionally biased region" description="Basic and acidic residues" evidence="2">
    <location>
        <begin position="414"/>
        <end position="425"/>
    </location>
</feature>
<feature type="compositionally biased region" description="Polar residues" evidence="2">
    <location>
        <begin position="1137"/>
        <end position="1147"/>
    </location>
</feature>
<evidence type="ECO:0000313" key="4">
    <source>
        <dbReference type="Proteomes" id="UP000271974"/>
    </source>
</evidence>
<feature type="compositionally biased region" description="Basic residues" evidence="2">
    <location>
        <begin position="1310"/>
        <end position="1324"/>
    </location>
</feature>
<feature type="compositionally biased region" description="Basic and acidic residues" evidence="2">
    <location>
        <begin position="934"/>
        <end position="948"/>
    </location>
</feature>
<feature type="compositionally biased region" description="Basic and acidic residues" evidence="2">
    <location>
        <begin position="1043"/>
        <end position="1054"/>
    </location>
</feature>
<feature type="compositionally biased region" description="Basic and acidic residues" evidence="2">
    <location>
        <begin position="1325"/>
        <end position="1336"/>
    </location>
</feature>
<feature type="compositionally biased region" description="Basic and acidic residues" evidence="2">
    <location>
        <begin position="318"/>
        <end position="330"/>
    </location>
</feature>
<feature type="compositionally biased region" description="Polar residues" evidence="2">
    <location>
        <begin position="1060"/>
        <end position="1077"/>
    </location>
</feature>
<feature type="compositionally biased region" description="Basic and acidic residues" evidence="2">
    <location>
        <begin position="1168"/>
        <end position="1180"/>
    </location>
</feature>
<feature type="region of interest" description="Disordered" evidence="2">
    <location>
        <begin position="853"/>
        <end position="1454"/>
    </location>
</feature>
<feature type="compositionally biased region" description="Polar residues" evidence="2">
    <location>
        <begin position="524"/>
        <end position="535"/>
    </location>
</feature>
<keyword evidence="4" id="KW-1185">Reference proteome</keyword>
<feature type="compositionally biased region" description="Polar residues" evidence="2">
    <location>
        <begin position="353"/>
        <end position="363"/>
    </location>
</feature>
<feature type="compositionally biased region" description="Basic residues" evidence="2">
    <location>
        <begin position="781"/>
        <end position="795"/>
    </location>
</feature>
<feature type="compositionally biased region" description="Basic and acidic residues" evidence="2">
    <location>
        <begin position="654"/>
        <end position="764"/>
    </location>
</feature>
<evidence type="ECO:0000313" key="3">
    <source>
        <dbReference type="EMBL" id="RUS76794.1"/>
    </source>
</evidence>
<keyword evidence="1" id="KW-0175">Coiled coil</keyword>
<feature type="coiled-coil region" evidence="1">
    <location>
        <begin position="56"/>
        <end position="104"/>
    </location>
</feature>
<feature type="compositionally biased region" description="Polar residues" evidence="2">
    <location>
        <begin position="918"/>
        <end position="933"/>
    </location>
</feature>
<evidence type="ECO:0000256" key="2">
    <source>
        <dbReference type="SAM" id="MobiDB-lite"/>
    </source>
</evidence>
<feature type="compositionally biased region" description="Polar residues" evidence="2">
    <location>
        <begin position="488"/>
        <end position="501"/>
    </location>
</feature>
<protein>
    <recommendedName>
        <fullName evidence="5">Shugoshin C-terminal domain-containing protein</fullName>
    </recommendedName>
</protein>
<feature type="compositionally biased region" description="Basic and acidic residues" evidence="2">
    <location>
        <begin position="1279"/>
        <end position="1292"/>
    </location>
</feature>
<dbReference type="OrthoDB" id="6119299at2759"/>
<evidence type="ECO:0000256" key="1">
    <source>
        <dbReference type="SAM" id="Coils"/>
    </source>
</evidence>
<feature type="compositionally biased region" description="Basic and acidic residues" evidence="2">
    <location>
        <begin position="506"/>
        <end position="521"/>
    </location>
</feature>
<organism evidence="3 4">
    <name type="scientific">Elysia chlorotica</name>
    <name type="common">Eastern emerald elysia</name>
    <name type="synonym">Sea slug</name>
    <dbReference type="NCBI Taxonomy" id="188477"/>
    <lineage>
        <taxon>Eukaryota</taxon>
        <taxon>Metazoa</taxon>
        <taxon>Spiralia</taxon>
        <taxon>Lophotrochozoa</taxon>
        <taxon>Mollusca</taxon>
        <taxon>Gastropoda</taxon>
        <taxon>Heterobranchia</taxon>
        <taxon>Euthyneura</taxon>
        <taxon>Panpulmonata</taxon>
        <taxon>Sacoglossa</taxon>
        <taxon>Placobranchoidea</taxon>
        <taxon>Plakobranchidae</taxon>
        <taxon>Elysia</taxon>
    </lineage>
</organism>
<feature type="region of interest" description="Disordered" evidence="2">
    <location>
        <begin position="459"/>
        <end position="552"/>
    </location>
</feature>
<feature type="compositionally biased region" description="Basic and acidic residues" evidence="2">
    <location>
        <begin position="993"/>
        <end position="1007"/>
    </location>
</feature>
<feature type="region of interest" description="Disordered" evidence="2">
    <location>
        <begin position="353"/>
        <end position="390"/>
    </location>
</feature>
<comment type="caution">
    <text evidence="3">The sequence shown here is derived from an EMBL/GenBank/DDBJ whole genome shotgun (WGS) entry which is preliminary data.</text>
</comment>
<evidence type="ECO:0008006" key="5">
    <source>
        <dbReference type="Google" id="ProtNLM"/>
    </source>
</evidence>
<feature type="compositionally biased region" description="Basic residues" evidence="2">
    <location>
        <begin position="864"/>
        <end position="879"/>
    </location>
</feature>
<dbReference type="EMBL" id="RQTK01000635">
    <property type="protein sequence ID" value="RUS76794.1"/>
    <property type="molecule type" value="Genomic_DNA"/>
</dbReference>
<feature type="compositionally biased region" description="Basic and acidic residues" evidence="2">
    <location>
        <begin position="1196"/>
        <end position="1209"/>
    </location>
</feature>
<feature type="region of interest" description="Disordered" evidence="2">
    <location>
        <begin position="307"/>
        <end position="330"/>
    </location>
</feature>
<sequence>MDTPLNPAKAPRRKLKRVLRKNKINSSFSHNSSSHSLYQKKLKTAINTSLNLSSNVRTLQANNRSLALQVARLREEQRRVFNEHMNLLQHNHHLNERILELERQLDMAPSIIDHEVHSRCQAKVQNVQAHLDLLLESASIFTKGLTELKEVWTVSPRKSGNSVAALSFRRSTRSSRGVDSAARPAYYPSFSPEERGVTSINDEDDEGLLQSPGVSERAFSHDISTVNECSFLENQPVPPAVHALQEDILEEEKSFACSMISCSPRRRLVSGMKKEHSIPALDRLSRGENLMAPMVTVRRSDRRNTYRVTEAKSPTQNEQRETRSPTIKGHETLMSLTSPKIFASPQKDKALITSKTVSNTESPSKIGRAFQGNRKGGVSTSSSCKTNRIEDLKSPPLRIRNEFGLMTAHEEWLKKTESNSDKETRASLTPKSPCGETTSYSLEDMELTTGIHDEPLTQIRISPKIIPPGHSDKYPVDGKASPKRTLKTKTVNSLDPETKSSLPILHNKDEHINRNDTEKCEPTASRSRGRQTSGKNSEDTSSDTEASSVPEAVSMRVAKGGKLVFAVSRKGADGSRAAVHTSIRARSKPKKVLTALDQTIAQPSAEDVQNIFDFHDKTPKSLQQNNHQISMSVFSITADESAFSPLGPLNKLRESMKDKDVTSKEGVLKEKEQPVVKSKKDVPKEKEQPVKSKERVPKEIEQPVKRSKERVPKEIEQPVKRSKERVPKEIEQPVKRSKERVPKEKEQPLIRSKERVPKEKEQLVSDKGSTISSPVVERSRSRSRSVFRSRSRSRKKNIEEQDVESVDLQCKDKDQDETNSGLSQPNLIEKPACGLSPQEKGIASTFVGEVYMAPLKGSPEVRPRYRTRSQSRGRRRKSGTRQSPESAKKVRSKSAAFSGSPPPERSRSRGRPKGRGQGDSNVGTTDSINQRFSPSKDDLPVSEEKTDYTKLVPNNALCESPIPSTRKSRPPQSPGATETTRRSRSRSTVRIPRSRDRSQIASVEEKNQPIVCDFTGKEGGDATSRNVNKETHKQPAGDSEIENVQKKIDEEKSSSHSKTKYGNETRTINGTQVNCVKQDSEKGTHSPSSKDGNIRCGSTKDGIRQEVKTNSTSPGRKSRKEMFNKLSKLPKKDLKESATSLVNQPSPTRRLAAEEQGEETTLKRRLVSSREKSIHRKQTEEASGASLSADTYEISNGKKDDQTVARHSPESISLRLGATEPMQVSSPSFVGDCHANTQPQSIGKCEKATIKPGSLLKSDDQKVSSAVKLGIKSHPQQDCGDKNFKVSDHHGSDGLQAGVASPTRVTSSKQRQKKVLKSVSKKTKKLQEQALEKDNPTQDNEAGNNLDVPGSEEDDVNNRLPTAAPVSTETLGDGNHRKSSLSEEEDVEIKTGTSSSILNQGPKNSKIVKTSSNLFNFAKDTESHSPNREGRKRRAATNVSYVAPPLNSKLRRGDPFTSHYAAEAISIYRSPKSKAKEKAKLRRDVLGSLSNMTIKEDPSAADGEEK</sequence>
<feature type="compositionally biased region" description="Basic and acidic residues" evidence="2">
    <location>
        <begin position="1419"/>
        <end position="1429"/>
    </location>
</feature>
<reference evidence="3 4" key="1">
    <citation type="submission" date="2019-01" db="EMBL/GenBank/DDBJ databases">
        <title>A draft genome assembly of the solar-powered sea slug Elysia chlorotica.</title>
        <authorList>
            <person name="Cai H."/>
            <person name="Li Q."/>
            <person name="Fang X."/>
            <person name="Li J."/>
            <person name="Curtis N.E."/>
            <person name="Altenburger A."/>
            <person name="Shibata T."/>
            <person name="Feng M."/>
            <person name="Maeda T."/>
            <person name="Schwartz J.A."/>
            <person name="Shigenobu S."/>
            <person name="Lundholm N."/>
            <person name="Nishiyama T."/>
            <person name="Yang H."/>
            <person name="Hasebe M."/>
            <person name="Li S."/>
            <person name="Pierce S.K."/>
            <person name="Wang J."/>
        </authorList>
    </citation>
    <scope>NUCLEOTIDE SEQUENCE [LARGE SCALE GENOMIC DNA]</scope>
    <source>
        <strain evidence="3">EC2010</strain>
        <tissue evidence="3">Whole organism of an adult</tissue>
    </source>
</reference>
<name>A0A3S1B7C5_ELYCH</name>
<feature type="region of interest" description="Disordered" evidence="2">
    <location>
        <begin position="414"/>
        <end position="440"/>
    </location>
</feature>
<accession>A0A3S1B7C5</accession>